<dbReference type="EMBL" id="JAMQBK010000106">
    <property type="protein sequence ID" value="MCM2374882.1"/>
    <property type="molecule type" value="Genomic_DNA"/>
</dbReference>
<comment type="caution">
    <text evidence="2">The sequence shown here is derived from an EMBL/GenBank/DDBJ whole genome shotgun (WGS) entry which is preliminary data.</text>
</comment>
<reference evidence="2 3" key="1">
    <citation type="journal article" date="2022" name="Syst. Appl. Microbiol.">
        <title>Rhodopirellula aestuarii sp. nov., a novel member of the genus Rhodopirellula isolated from brackish sediments collected in the Tagus River estuary, Portugal.</title>
        <authorList>
            <person name="Vitorino I.R."/>
            <person name="Klimek D."/>
            <person name="Calusinska M."/>
            <person name="Lobo-da-Cunha A."/>
            <person name="Vasconcelos V."/>
            <person name="Lage O.M."/>
        </authorList>
    </citation>
    <scope>NUCLEOTIDE SEQUENCE [LARGE SCALE GENOMIC DNA]</scope>
    <source>
        <strain evidence="2 3">ICT_H3.1</strain>
    </source>
</reference>
<sequence length="167" mass="18317">MSDPAATKFASIRDALAAIREMILVLALLALLLTPTTVRQVLQDAGIRSFAGVEFDEETLVEVENAGDRVAELEQQLLAAQTQLESIANLNSNRADPRLGTVSRLLADARQNASQMGESLDEAKDKQIELWQRSGKPPRKYGGRPSSESTEPVFEQALITPEDLFPR</sequence>
<evidence type="ECO:0000313" key="3">
    <source>
        <dbReference type="Proteomes" id="UP001202961"/>
    </source>
</evidence>
<dbReference type="Proteomes" id="UP001202961">
    <property type="component" value="Unassembled WGS sequence"/>
</dbReference>
<evidence type="ECO:0000313" key="2">
    <source>
        <dbReference type="EMBL" id="MCM2374882.1"/>
    </source>
</evidence>
<dbReference type="RefSeq" id="WP_250933135.1">
    <property type="nucleotide sequence ID" value="NZ_JAMQBK010000106.1"/>
</dbReference>
<organism evidence="2 3">
    <name type="scientific">Aporhodopirellula aestuarii</name>
    <dbReference type="NCBI Taxonomy" id="2950107"/>
    <lineage>
        <taxon>Bacteria</taxon>
        <taxon>Pseudomonadati</taxon>
        <taxon>Planctomycetota</taxon>
        <taxon>Planctomycetia</taxon>
        <taxon>Pirellulales</taxon>
        <taxon>Pirellulaceae</taxon>
        <taxon>Aporhodopirellula</taxon>
    </lineage>
</organism>
<keyword evidence="3" id="KW-1185">Reference proteome</keyword>
<protein>
    <submittedName>
        <fullName evidence="2">Uncharacterized protein</fullName>
    </submittedName>
</protein>
<gene>
    <name evidence="2" type="ORF">NB063_30030</name>
</gene>
<feature type="region of interest" description="Disordered" evidence="1">
    <location>
        <begin position="113"/>
        <end position="167"/>
    </location>
</feature>
<accession>A0ABT0UDM3</accession>
<evidence type="ECO:0000256" key="1">
    <source>
        <dbReference type="SAM" id="MobiDB-lite"/>
    </source>
</evidence>
<proteinExistence type="predicted"/>
<name>A0ABT0UDM3_9BACT</name>